<geneLocation type="plasmid" evidence="5 6">
    <name>unnamed2</name>
</geneLocation>
<dbReference type="InterPro" id="IPR011711">
    <property type="entry name" value="GntR_C"/>
</dbReference>
<dbReference type="AlphaFoldDB" id="A0A2S2CYV9"/>
<reference evidence="6" key="1">
    <citation type="submission" date="2018-05" db="EMBL/GenBank/DDBJ databases">
        <title>Azospirillum thermophila sp. nov., a novel isolated from hot spring.</title>
        <authorList>
            <person name="Zhao Z."/>
        </authorList>
    </citation>
    <scope>NUCLEOTIDE SEQUENCE [LARGE SCALE GENOMIC DNA]</scope>
    <source>
        <strain evidence="6">CFH 70021</strain>
        <plasmid evidence="6">unnamed2</plasmid>
    </source>
</reference>
<dbReference type="GO" id="GO:0003700">
    <property type="term" value="F:DNA-binding transcription factor activity"/>
    <property type="evidence" value="ECO:0007669"/>
    <property type="project" value="InterPro"/>
</dbReference>
<dbReference type="Pfam" id="PF00392">
    <property type="entry name" value="GntR"/>
    <property type="match status" value="1"/>
</dbReference>
<keyword evidence="2" id="KW-0238">DNA-binding</keyword>
<evidence type="ECO:0000259" key="4">
    <source>
        <dbReference type="PROSITE" id="PS50949"/>
    </source>
</evidence>
<dbReference type="KEGG" id="azz:DEW08_26745"/>
<accession>A0A2S2CYV9</accession>
<keyword evidence="6" id="KW-1185">Reference proteome</keyword>
<gene>
    <name evidence="5" type="ORF">DEW08_26745</name>
</gene>
<keyword evidence="1" id="KW-0805">Transcription regulation</keyword>
<evidence type="ECO:0000313" key="6">
    <source>
        <dbReference type="Proteomes" id="UP000245629"/>
    </source>
</evidence>
<keyword evidence="3" id="KW-0804">Transcription</keyword>
<dbReference type="CDD" id="cd07377">
    <property type="entry name" value="WHTH_GntR"/>
    <property type="match status" value="1"/>
</dbReference>
<dbReference type="GO" id="GO:0003677">
    <property type="term" value="F:DNA binding"/>
    <property type="evidence" value="ECO:0007669"/>
    <property type="project" value="UniProtKB-KW"/>
</dbReference>
<dbReference type="Gene3D" id="1.20.120.530">
    <property type="entry name" value="GntR ligand-binding domain-like"/>
    <property type="match status" value="1"/>
</dbReference>
<protein>
    <submittedName>
        <fullName evidence="5">FadR family transcriptional regulator</fullName>
    </submittedName>
</protein>
<sequence>MELPTVKVERLYRQISNILIQYIRDGHFVPGQLLPGERDLAKQLGVSRSSVREALIALEISGWVEIRTGHGVYVRQAPPDGGPEEPAGEDVGVAYLMEAREVIEGEIAALAAKNGTDGQLADIARVVERMEAEAAAGNMETFHGHDQQFHEMIGAMTGNPVFVEITDMLWKKRKSLHYAKFEQQYSGGPIIRSMCEDHRAILQALQSRNARTARQAMRNHIRNAQTRLFDGRS</sequence>
<dbReference type="SMART" id="SM00895">
    <property type="entry name" value="FCD"/>
    <property type="match status" value="1"/>
</dbReference>
<dbReference type="Gene3D" id="1.10.10.10">
    <property type="entry name" value="Winged helix-like DNA-binding domain superfamily/Winged helix DNA-binding domain"/>
    <property type="match status" value="1"/>
</dbReference>
<dbReference type="PROSITE" id="PS50949">
    <property type="entry name" value="HTH_GNTR"/>
    <property type="match status" value="1"/>
</dbReference>
<organism evidence="5 6">
    <name type="scientific">Azospirillum thermophilum</name>
    <dbReference type="NCBI Taxonomy" id="2202148"/>
    <lineage>
        <taxon>Bacteria</taxon>
        <taxon>Pseudomonadati</taxon>
        <taxon>Pseudomonadota</taxon>
        <taxon>Alphaproteobacteria</taxon>
        <taxon>Rhodospirillales</taxon>
        <taxon>Azospirillaceae</taxon>
        <taxon>Azospirillum</taxon>
    </lineage>
</organism>
<evidence type="ECO:0000256" key="3">
    <source>
        <dbReference type="ARBA" id="ARBA00023163"/>
    </source>
</evidence>
<dbReference type="PRINTS" id="PR00035">
    <property type="entry name" value="HTHGNTR"/>
</dbReference>
<evidence type="ECO:0000256" key="1">
    <source>
        <dbReference type="ARBA" id="ARBA00023015"/>
    </source>
</evidence>
<evidence type="ECO:0000256" key="2">
    <source>
        <dbReference type="ARBA" id="ARBA00023125"/>
    </source>
</evidence>
<dbReference type="Proteomes" id="UP000245629">
    <property type="component" value="Plasmid unnamed2"/>
</dbReference>
<dbReference type="InterPro" id="IPR036390">
    <property type="entry name" value="WH_DNA-bd_sf"/>
</dbReference>
<dbReference type="Pfam" id="PF07729">
    <property type="entry name" value="FCD"/>
    <property type="match status" value="1"/>
</dbReference>
<proteinExistence type="predicted"/>
<dbReference type="RefSeq" id="WP_109333065.1">
    <property type="nucleotide sequence ID" value="NZ_CP029357.1"/>
</dbReference>
<dbReference type="PANTHER" id="PTHR43537">
    <property type="entry name" value="TRANSCRIPTIONAL REGULATOR, GNTR FAMILY"/>
    <property type="match status" value="1"/>
</dbReference>
<name>A0A2S2CYV9_9PROT</name>
<dbReference type="OrthoDB" id="9812645at2"/>
<dbReference type="PANTHER" id="PTHR43537:SF5">
    <property type="entry name" value="UXU OPERON TRANSCRIPTIONAL REGULATOR"/>
    <property type="match status" value="1"/>
</dbReference>
<evidence type="ECO:0000313" key="5">
    <source>
        <dbReference type="EMBL" id="AWK89605.1"/>
    </source>
</evidence>
<feature type="domain" description="HTH gntR-type" evidence="4">
    <location>
        <begin position="9"/>
        <end position="77"/>
    </location>
</feature>
<dbReference type="InterPro" id="IPR008920">
    <property type="entry name" value="TF_FadR/GntR_C"/>
</dbReference>
<dbReference type="InterPro" id="IPR000524">
    <property type="entry name" value="Tscrpt_reg_HTH_GntR"/>
</dbReference>
<dbReference type="SMART" id="SM00345">
    <property type="entry name" value="HTH_GNTR"/>
    <property type="match status" value="1"/>
</dbReference>
<dbReference type="EMBL" id="CP029357">
    <property type="protein sequence ID" value="AWK89605.1"/>
    <property type="molecule type" value="Genomic_DNA"/>
</dbReference>
<keyword evidence="5" id="KW-0614">Plasmid</keyword>
<dbReference type="InterPro" id="IPR036388">
    <property type="entry name" value="WH-like_DNA-bd_sf"/>
</dbReference>
<dbReference type="SUPFAM" id="SSF48008">
    <property type="entry name" value="GntR ligand-binding domain-like"/>
    <property type="match status" value="1"/>
</dbReference>
<dbReference type="SUPFAM" id="SSF46785">
    <property type="entry name" value="Winged helix' DNA-binding domain"/>
    <property type="match status" value="1"/>
</dbReference>